<name>A0AA37TF20_9GAMM</name>
<dbReference type="RefSeq" id="WP_232595091.1">
    <property type="nucleotide sequence ID" value="NZ_BSPD01000092.1"/>
</dbReference>
<keyword evidence="9" id="KW-1185">Reference proteome</keyword>
<dbReference type="InterPro" id="IPR058245">
    <property type="entry name" value="NreC/VraR/RcsB-like_REC"/>
</dbReference>
<feature type="modified residue" description="4-aspartylphosphate" evidence="5">
    <location>
        <position position="54"/>
    </location>
</feature>
<feature type="domain" description="Response regulatory" evidence="7">
    <location>
        <begin position="3"/>
        <end position="119"/>
    </location>
</feature>
<keyword evidence="1 5" id="KW-0597">Phosphoprotein</keyword>
<dbReference type="PANTHER" id="PTHR43214:SF24">
    <property type="entry name" value="TRANSCRIPTIONAL REGULATORY PROTEIN NARL-RELATED"/>
    <property type="match status" value="1"/>
</dbReference>
<dbReference type="Pfam" id="PF00072">
    <property type="entry name" value="Response_reg"/>
    <property type="match status" value="1"/>
</dbReference>
<dbReference type="SMART" id="SM00421">
    <property type="entry name" value="HTH_LUXR"/>
    <property type="match status" value="1"/>
</dbReference>
<dbReference type="GO" id="GO:0003677">
    <property type="term" value="F:DNA binding"/>
    <property type="evidence" value="ECO:0007669"/>
    <property type="project" value="UniProtKB-KW"/>
</dbReference>
<evidence type="ECO:0000256" key="4">
    <source>
        <dbReference type="ARBA" id="ARBA00023163"/>
    </source>
</evidence>
<dbReference type="CDD" id="cd17535">
    <property type="entry name" value="REC_NarL-like"/>
    <property type="match status" value="1"/>
</dbReference>
<dbReference type="InterPro" id="IPR016032">
    <property type="entry name" value="Sig_transdc_resp-reg_C-effctor"/>
</dbReference>
<reference evidence="8 9" key="1">
    <citation type="journal article" date="2014" name="Int. J. Syst. Evol. Microbiol.">
        <title>Complete genome sequence of Corynebacterium casei LMG S-19264T (=DSM 44701T), isolated from a smear-ripened cheese.</title>
        <authorList>
            <consortium name="US DOE Joint Genome Institute (JGI-PGF)"/>
            <person name="Walter F."/>
            <person name="Albersmeier A."/>
            <person name="Kalinowski J."/>
            <person name="Ruckert C."/>
        </authorList>
    </citation>
    <scope>NUCLEOTIDE SEQUENCE [LARGE SCALE GENOMIC DNA]</scope>
    <source>
        <strain evidence="8 9">NBRC 110095</strain>
    </source>
</reference>
<keyword evidence="2" id="KW-0805">Transcription regulation</keyword>
<feature type="domain" description="HTH luxR-type" evidence="6">
    <location>
        <begin position="140"/>
        <end position="205"/>
    </location>
</feature>
<keyword evidence="4" id="KW-0804">Transcription</keyword>
<organism evidence="8 9">
    <name type="scientific">Marinibactrum halimedae</name>
    <dbReference type="NCBI Taxonomy" id="1444977"/>
    <lineage>
        <taxon>Bacteria</taxon>
        <taxon>Pseudomonadati</taxon>
        <taxon>Pseudomonadota</taxon>
        <taxon>Gammaproteobacteria</taxon>
        <taxon>Cellvibrionales</taxon>
        <taxon>Cellvibrionaceae</taxon>
        <taxon>Marinibactrum</taxon>
    </lineage>
</organism>
<evidence type="ECO:0000256" key="1">
    <source>
        <dbReference type="ARBA" id="ARBA00022553"/>
    </source>
</evidence>
<dbReference type="InterPro" id="IPR000792">
    <property type="entry name" value="Tscrpt_reg_LuxR_C"/>
</dbReference>
<dbReference type="PROSITE" id="PS50043">
    <property type="entry name" value="HTH_LUXR_2"/>
    <property type="match status" value="1"/>
</dbReference>
<gene>
    <name evidence="8" type="ORF">GCM10007877_35860</name>
</gene>
<dbReference type="Gene3D" id="3.40.50.2300">
    <property type="match status" value="1"/>
</dbReference>
<proteinExistence type="predicted"/>
<dbReference type="SUPFAM" id="SSF52172">
    <property type="entry name" value="CheY-like"/>
    <property type="match status" value="1"/>
</dbReference>
<dbReference type="InterPro" id="IPR001789">
    <property type="entry name" value="Sig_transdc_resp-reg_receiver"/>
</dbReference>
<evidence type="ECO:0000259" key="7">
    <source>
        <dbReference type="PROSITE" id="PS50110"/>
    </source>
</evidence>
<dbReference type="GO" id="GO:0006355">
    <property type="term" value="P:regulation of DNA-templated transcription"/>
    <property type="evidence" value="ECO:0007669"/>
    <property type="project" value="InterPro"/>
</dbReference>
<dbReference type="GO" id="GO:0000160">
    <property type="term" value="P:phosphorelay signal transduction system"/>
    <property type="evidence" value="ECO:0007669"/>
    <property type="project" value="InterPro"/>
</dbReference>
<evidence type="ECO:0000256" key="3">
    <source>
        <dbReference type="ARBA" id="ARBA00023125"/>
    </source>
</evidence>
<dbReference type="PROSITE" id="PS50110">
    <property type="entry name" value="RESPONSE_REGULATORY"/>
    <property type="match status" value="1"/>
</dbReference>
<dbReference type="InterPro" id="IPR039420">
    <property type="entry name" value="WalR-like"/>
</dbReference>
<evidence type="ECO:0000256" key="5">
    <source>
        <dbReference type="PROSITE-ProRule" id="PRU00169"/>
    </source>
</evidence>
<dbReference type="Pfam" id="PF00196">
    <property type="entry name" value="GerE"/>
    <property type="match status" value="1"/>
</dbReference>
<evidence type="ECO:0000256" key="2">
    <source>
        <dbReference type="ARBA" id="ARBA00023015"/>
    </source>
</evidence>
<protein>
    <submittedName>
        <fullName evidence="8">DNA-binding response regulator</fullName>
    </submittedName>
</protein>
<accession>A0AA37TF20</accession>
<dbReference type="EMBL" id="BSPD01000092">
    <property type="protein sequence ID" value="GLS27867.1"/>
    <property type="molecule type" value="Genomic_DNA"/>
</dbReference>
<evidence type="ECO:0000313" key="9">
    <source>
        <dbReference type="Proteomes" id="UP001156870"/>
    </source>
</evidence>
<evidence type="ECO:0000313" key="8">
    <source>
        <dbReference type="EMBL" id="GLS27867.1"/>
    </source>
</evidence>
<dbReference type="AlphaFoldDB" id="A0AA37TF20"/>
<keyword evidence="3 8" id="KW-0238">DNA-binding</keyword>
<dbReference type="SMART" id="SM00448">
    <property type="entry name" value="REC"/>
    <property type="match status" value="1"/>
</dbReference>
<dbReference type="PANTHER" id="PTHR43214">
    <property type="entry name" value="TWO-COMPONENT RESPONSE REGULATOR"/>
    <property type="match status" value="1"/>
</dbReference>
<dbReference type="CDD" id="cd06170">
    <property type="entry name" value="LuxR_C_like"/>
    <property type="match status" value="1"/>
</dbReference>
<dbReference type="SUPFAM" id="SSF46894">
    <property type="entry name" value="C-terminal effector domain of the bipartite response regulators"/>
    <property type="match status" value="1"/>
</dbReference>
<dbReference type="PRINTS" id="PR00038">
    <property type="entry name" value="HTHLUXR"/>
</dbReference>
<evidence type="ECO:0000259" key="6">
    <source>
        <dbReference type="PROSITE" id="PS50043"/>
    </source>
</evidence>
<dbReference type="InterPro" id="IPR011006">
    <property type="entry name" value="CheY-like_superfamily"/>
</dbReference>
<comment type="caution">
    <text evidence="8">The sequence shown here is derived from an EMBL/GenBank/DDBJ whole genome shotgun (WGS) entry which is preliminary data.</text>
</comment>
<sequence>MINIAIIDDQPIVRQGIVELIHINDNFNVVLQASNGEEGLNKIADQAIDIIITDIQMPVLNGIAFLTQLRASGNNTPVLVLTTFDDNELLVEAIKAGCNGFLLKDITLEKLNNAIQAVASGSYLIEPQTSPSVEDVNKQSITLTESITDTEKQILRLAAAGFNNKEIASCIHLADGTIKNYVSKILEKTHSRDRTQAVVKAIQWGII</sequence>
<dbReference type="Proteomes" id="UP001156870">
    <property type="component" value="Unassembled WGS sequence"/>
</dbReference>